<keyword evidence="3" id="KW-1185">Reference proteome</keyword>
<dbReference type="Proteomes" id="UP000257109">
    <property type="component" value="Unassembled WGS sequence"/>
</dbReference>
<proteinExistence type="predicted"/>
<dbReference type="AlphaFoldDB" id="A0A371I5V1"/>
<evidence type="ECO:0000313" key="3">
    <source>
        <dbReference type="Proteomes" id="UP000257109"/>
    </source>
</evidence>
<dbReference type="InterPro" id="IPR007021">
    <property type="entry name" value="DUF659"/>
</dbReference>
<protein>
    <recommendedName>
        <fullName evidence="1">DUF659 domain-containing protein</fullName>
    </recommendedName>
</protein>
<accession>A0A371I5V1</accession>
<dbReference type="PANTHER" id="PTHR32166:SF74">
    <property type="entry name" value="OS05G0256350 PROTEIN"/>
    <property type="match status" value="1"/>
</dbReference>
<name>A0A371I5V1_MUCPR</name>
<gene>
    <name evidence="2" type="ORF">CR513_05051</name>
</gene>
<dbReference type="OrthoDB" id="1427999at2759"/>
<sequence>MEGVQEIVRLKSGKRPTSSSTKVSLAAAKKKNVNVKGPLDLHFFKKPKEIIQLGKNKRQTSINDACQKYGNEISFNVARSNSFKLMIEIIGNYGPHLKPPSYHELRVSLLKRVRIYKRFVKGPLGGTNEIWMLNHTNRKKRTLINFLVNCSLGTMFVKSIDVFEFMKTEDIVYQLLNSFVEEIGEKNIIQVVTNNGNYYVMVGKLLQATRTKLF</sequence>
<feature type="domain" description="DUF659" evidence="1">
    <location>
        <begin position="135"/>
        <end position="214"/>
    </location>
</feature>
<comment type="caution">
    <text evidence="2">The sequence shown here is derived from an EMBL/GenBank/DDBJ whole genome shotgun (WGS) entry which is preliminary data.</text>
</comment>
<dbReference type="Pfam" id="PF04937">
    <property type="entry name" value="DUF659"/>
    <property type="match status" value="1"/>
</dbReference>
<organism evidence="2 3">
    <name type="scientific">Mucuna pruriens</name>
    <name type="common">Velvet bean</name>
    <name type="synonym">Dolichos pruriens</name>
    <dbReference type="NCBI Taxonomy" id="157652"/>
    <lineage>
        <taxon>Eukaryota</taxon>
        <taxon>Viridiplantae</taxon>
        <taxon>Streptophyta</taxon>
        <taxon>Embryophyta</taxon>
        <taxon>Tracheophyta</taxon>
        <taxon>Spermatophyta</taxon>
        <taxon>Magnoliopsida</taxon>
        <taxon>eudicotyledons</taxon>
        <taxon>Gunneridae</taxon>
        <taxon>Pentapetalae</taxon>
        <taxon>rosids</taxon>
        <taxon>fabids</taxon>
        <taxon>Fabales</taxon>
        <taxon>Fabaceae</taxon>
        <taxon>Papilionoideae</taxon>
        <taxon>50 kb inversion clade</taxon>
        <taxon>NPAAA clade</taxon>
        <taxon>indigoferoid/millettioid clade</taxon>
        <taxon>Phaseoleae</taxon>
        <taxon>Mucuna</taxon>
    </lineage>
</organism>
<evidence type="ECO:0000313" key="2">
    <source>
        <dbReference type="EMBL" id="RDY10418.1"/>
    </source>
</evidence>
<dbReference type="PANTHER" id="PTHR32166">
    <property type="entry name" value="OSJNBA0013A04.12 PROTEIN"/>
    <property type="match status" value="1"/>
</dbReference>
<evidence type="ECO:0000259" key="1">
    <source>
        <dbReference type="Pfam" id="PF04937"/>
    </source>
</evidence>
<feature type="non-terminal residue" evidence="2">
    <location>
        <position position="1"/>
    </location>
</feature>
<dbReference type="STRING" id="157652.A0A371I5V1"/>
<reference evidence="2" key="1">
    <citation type="submission" date="2018-05" db="EMBL/GenBank/DDBJ databases">
        <title>Draft genome of Mucuna pruriens seed.</title>
        <authorList>
            <person name="Nnadi N.E."/>
            <person name="Vos R."/>
            <person name="Hasami M.H."/>
            <person name="Devisetty U.K."/>
            <person name="Aguiy J.C."/>
        </authorList>
    </citation>
    <scope>NUCLEOTIDE SEQUENCE [LARGE SCALE GENOMIC DNA]</scope>
    <source>
        <strain evidence="2">JCA_2017</strain>
    </source>
</reference>
<dbReference type="EMBL" id="QJKJ01000846">
    <property type="protein sequence ID" value="RDY10418.1"/>
    <property type="molecule type" value="Genomic_DNA"/>
</dbReference>